<dbReference type="InParanoid" id="A0A507BC32"/>
<feature type="compositionally biased region" description="Acidic residues" evidence="11">
    <location>
        <begin position="312"/>
        <end position="325"/>
    </location>
</feature>
<keyword evidence="7" id="KW-0132">Cell division</keyword>
<evidence type="ECO:0000256" key="11">
    <source>
        <dbReference type="SAM" id="MobiDB-lite"/>
    </source>
</evidence>
<feature type="region of interest" description="Disordered" evidence="11">
    <location>
        <begin position="203"/>
        <end position="237"/>
    </location>
</feature>
<feature type="compositionally biased region" description="Basic and acidic residues" evidence="11">
    <location>
        <begin position="302"/>
        <end position="311"/>
    </location>
</feature>
<evidence type="ECO:0000256" key="9">
    <source>
        <dbReference type="ARBA" id="ARBA00023067"/>
    </source>
</evidence>
<keyword evidence="10" id="KW-0131">Cell cycle</keyword>
<accession>A0A507BC32</accession>
<evidence type="ECO:0000256" key="6">
    <source>
        <dbReference type="ARBA" id="ARBA00022490"/>
    </source>
</evidence>
<dbReference type="GO" id="GO:0003682">
    <property type="term" value="F:chromatin binding"/>
    <property type="evidence" value="ECO:0007669"/>
    <property type="project" value="TreeGrafter"/>
</dbReference>
<dbReference type="STRING" id="1093900.A0A507BC32"/>
<comment type="caution">
    <text evidence="12">The sequence shown here is derived from an EMBL/GenBank/DDBJ whole genome shotgun (WGS) entry which is preliminary data.</text>
</comment>
<dbReference type="PANTHER" id="PTHR13108:SF9">
    <property type="entry name" value="CONDENSIN COMPLEX SUBUNIT 2"/>
    <property type="match status" value="1"/>
</dbReference>
<feature type="region of interest" description="Disordered" evidence="11">
    <location>
        <begin position="647"/>
        <end position="668"/>
    </location>
</feature>
<keyword evidence="8" id="KW-0498">Mitosis</keyword>
<name>A0A507BC32_9PEZI</name>
<sequence length="1087" mass="117882">MPRVAQIQRVSSSRSNSRVPSGTQSPFKSPIKIPLNDDAQEKAQRLHSRQALHEAQINQLKAAATPTARKVSSRFEDVENASPGSNPRTPRSGRPSARDLARVAAEEDDLVVGGSAVTPMKRVPILANFEEWMKMATDNKINATNSWNFALIDYFHDMSLLKEGDGVNFQKASCTLDGCVKIYTSRVDSVATETGKLLSGLADSRDSKKKGQEGEEGEDSEEELDEDGNVKKKPKKKAKATLAPSFASLQLKKFELEFAVDPLFKKASADFDEGGAKGLLLNHLMIDNQGRIVFDSSDDSADVAKPRKSEIAELDEDAEDEEEKDESTVLEEKPEEPEEEDVPIDIVSLGARFFPDLSRLEELDVCPSLKTFDLGDPSGSMDIPFLRAPEDWRQDDKDKEGGPSDKSGMYIDEDNPLGFDDTDGLGAFDLGPGDVNFGEGGEAWAREAALEPQMRVFDAGEGGVDDVDMLDNVNNGTEFMVSMTHAQKADKMHEDILSYFDQALQKNWTSAEHWRIRKIKDVNAKGAVAGTRTRKEKEPFEIDFASPLDPALAEALYTQASSNSAISLPKKDWKAKSRNLLPDDKHFNSKQLLSLFLKPKARLNRRRLGGGGGGIRGFNGGADGGQADVPAGEMDEAFWASQKAPLVQSTEGGSGAGAGAGGDDTAMPGGGGDYDANFFADDGLPFAAGGGMDDDDDMDEFADAREHFSPGAMGGPDGLGLGMGGGLLPDLGGGATTMGAFGGLTVTNPADLAFGTMLVTQSRRVRPEYVQYARVAKKVDVRRLKEEMWKGMGFEQLESDSQRSRLPTPPEASESASKDNPTLRFTEVMNNLQTVYSRPAMDDLSTSYCFISLLHLANEKGLVIEKTPELTELSIRKDWTAEIAVGGEKRPVHGLSMSISIVIADRATLAGIQPQTSPQQSRYTAKRAALTPPSREGSDYFAIGLPQPQGHSALPLRLGAISLVRLGFAPIILVESQGIDAQSLQHAVELALELCQVRLEGVCGLLAPARSTVVSFVAILSGDKTATRTQVWEWTGQRRRRDRVTRFSLEAVGRSATICLARSNAGGEIEKRTWDSRFVQQLCCFPG</sequence>
<feature type="region of interest" description="Disordered" evidence="11">
    <location>
        <begin position="1"/>
        <end position="49"/>
    </location>
</feature>
<reference evidence="12 13" key="1">
    <citation type="submission" date="2019-06" db="EMBL/GenBank/DDBJ databases">
        <title>Draft genome sequence of the filamentous fungus Phialemoniopsis curvata isolated from diesel fuel.</title>
        <authorList>
            <person name="Varaljay V.A."/>
            <person name="Lyon W.J."/>
            <person name="Crouch A.L."/>
            <person name="Drake C.E."/>
            <person name="Hollomon J.M."/>
            <person name="Nadeau L.J."/>
            <person name="Nunn H.S."/>
            <person name="Stevenson B.S."/>
            <person name="Bojanowski C.L."/>
            <person name="Crookes-Goodson W.J."/>
        </authorList>
    </citation>
    <scope>NUCLEOTIDE SEQUENCE [LARGE SCALE GENOMIC DNA]</scope>
    <source>
        <strain evidence="12 13">D216</strain>
    </source>
</reference>
<feature type="region of interest" description="Disordered" evidence="11">
    <location>
        <begin position="388"/>
        <end position="411"/>
    </location>
</feature>
<feature type="compositionally biased region" description="Acidic residues" evidence="11">
    <location>
        <begin position="214"/>
        <end position="227"/>
    </location>
</feature>
<dbReference type="GO" id="GO:0051301">
    <property type="term" value="P:cell division"/>
    <property type="evidence" value="ECO:0007669"/>
    <property type="project" value="UniProtKB-KW"/>
</dbReference>
<comment type="subcellular location">
    <subcellularLocation>
        <location evidence="1">Chromosome</location>
    </subcellularLocation>
    <subcellularLocation>
        <location evidence="2">Cytoplasm</location>
    </subcellularLocation>
</comment>
<evidence type="ECO:0000256" key="1">
    <source>
        <dbReference type="ARBA" id="ARBA00004286"/>
    </source>
</evidence>
<evidence type="ECO:0000256" key="4">
    <source>
        <dbReference type="ARBA" id="ARBA00016065"/>
    </source>
</evidence>
<proteinExistence type="inferred from homology"/>
<dbReference type="Pfam" id="PF05786">
    <property type="entry name" value="Cnd2"/>
    <property type="match status" value="1"/>
</dbReference>
<evidence type="ECO:0000313" key="13">
    <source>
        <dbReference type="Proteomes" id="UP000319257"/>
    </source>
</evidence>
<protein>
    <recommendedName>
        <fullName evidence="4">Condensin complex subunit 2</fullName>
    </recommendedName>
</protein>
<evidence type="ECO:0000313" key="12">
    <source>
        <dbReference type="EMBL" id="TPX14170.1"/>
    </source>
</evidence>
<keyword evidence="9" id="KW-0226">DNA condensation</keyword>
<gene>
    <name evidence="12" type="ORF">E0L32_000564</name>
</gene>
<dbReference type="AlphaFoldDB" id="A0A507BC32"/>
<feature type="region of interest" description="Disordered" evidence="11">
    <location>
        <begin position="61"/>
        <end position="99"/>
    </location>
</feature>
<dbReference type="GO" id="GO:0005737">
    <property type="term" value="C:cytoplasm"/>
    <property type="evidence" value="ECO:0007669"/>
    <property type="project" value="UniProtKB-SubCell"/>
</dbReference>
<dbReference type="GO" id="GO:0007076">
    <property type="term" value="P:mitotic chromosome condensation"/>
    <property type="evidence" value="ECO:0007669"/>
    <property type="project" value="InterPro"/>
</dbReference>
<feature type="region of interest" description="Disordered" evidence="11">
    <location>
        <begin position="297"/>
        <end position="341"/>
    </location>
</feature>
<dbReference type="PANTHER" id="PTHR13108">
    <property type="entry name" value="CONDENSIN COMPLEX SUBUNIT 2"/>
    <property type="match status" value="1"/>
</dbReference>
<feature type="compositionally biased region" description="Gly residues" evidence="11">
    <location>
        <begin position="652"/>
        <end position="668"/>
    </location>
</feature>
<feature type="compositionally biased region" description="Low complexity" evidence="11">
    <location>
        <begin position="9"/>
        <end position="21"/>
    </location>
</feature>
<dbReference type="InterPro" id="IPR022816">
    <property type="entry name" value="Condensin_barren_su2"/>
</dbReference>
<dbReference type="EMBL" id="SKBQ01000002">
    <property type="protein sequence ID" value="TPX14170.1"/>
    <property type="molecule type" value="Genomic_DNA"/>
</dbReference>
<keyword evidence="13" id="KW-1185">Reference proteome</keyword>
<dbReference type="Proteomes" id="UP000319257">
    <property type="component" value="Unassembled WGS sequence"/>
</dbReference>
<feature type="compositionally biased region" description="Basic and acidic residues" evidence="11">
    <location>
        <begin position="203"/>
        <end position="213"/>
    </location>
</feature>
<comment type="similarity">
    <text evidence="3">Belongs to the CND2 (condensin subunit 2) family.</text>
</comment>
<evidence type="ECO:0000256" key="2">
    <source>
        <dbReference type="ARBA" id="ARBA00004496"/>
    </source>
</evidence>
<dbReference type="OrthoDB" id="362021at2759"/>
<keyword evidence="6" id="KW-0963">Cytoplasm</keyword>
<dbReference type="FunCoup" id="A0A507BC32">
    <property type="interactions" value="775"/>
</dbReference>
<evidence type="ECO:0000256" key="8">
    <source>
        <dbReference type="ARBA" id="ARBA00022776"/>
    </source>
</evidence>
<evidence type="ECO:0000256" key="5">
    <source>
        <dbReference type="ARBA" id="ARBA00022454"/>
    </source>
</evidence>
<keyword evidence="5" id="KW-0158">Chromosome</keyword>
<dbReference type="GeneID" id="41968011"/>
<organism evidence="12 13">
    <name type="scientific">Thyridium curvatum</name>
    <dbReference type="NCBI Taxonomy" id="1093900"/>
    <lineage>
        <taxon>Eukaryota</taxon>
        <taxon>Fungi</taxon>
        <taxon>Dikarya</taxon>
        <taxon>Ascomycota</taxon>
        <taxon>Pezizomycotina</taxon>
        <taxon>Sordariomycetes</taxon>
        <taxon>Sordariomycetidae</taxon>
        <taxon>Thyridiales</taxon>
        <taxon>Thyridiaceae</taxon>
        <taxon>Thyridium</taxon>
    </lineage>
</organism>
<evidence type="ECO:0000256" key="3">
    <source>
        <dbReference type="ARBA" id="ARBA00009471"/>
    </source>
</evidence>
<dbReference type="RefSeq" id="XP_030995881.1">
    <property type="nucleotide sequence ID" value="XM_031140191.1"/>
</dbReference>
<evidence type="ECO:0000256" key="7">
    <source>
        <dbReference type="ARBA" id="ARBA00022618"/>
    </source>
</evidence>
<evidence type="ECO:0000256" key="10">
    <source>
        <dbReference type="ARBA" id="ARBA00023306"/>
    </source>
</evidence>
<feature type="compositionally biased region" description="Basic and acidic residues" evidence="11">
    <location>
        <begin position="388"/>
        <end position="403"/>
    </location>
</feature>
<feature type="region of interest" description="Disordered" evidence="11">
    <location>
        <begin position="797"/>
        <end position="822"/>
    </location>
</feature>
<dbReference type="GO" id="GO:0000796">
    <property type="term" value="C:condensin complex"/>
    <property type="evidence" value="ECO:0007669"/>
    <property type="project" value="InterPro"/>
</dbReference>